<dbReference type="InterPro" id="IPR011429">
    <property type="entry name" value="Cyt_c_Planctomycete-type"/>
</dbReference>
<dbReference type="Proteomes" id="UP000009011">
    <property type="component" value="Chromosome"/>
</dbReference>
<evidence type="ECO:0000313" key="4">
    <source>
        <dbReference type="Proteomes" id="UP000009011"/>
    </source>
</evidence>
<evidence type="ECO:0000259" key="2">
    <source>
        <dbReference type="Pfam" id="PF07635"/>
    </source>
</evidence>
<reference evidence="3 4" key="1">
    <citation type="journal article" date="2013" name="PLoS ONE">
        <title>Genomic analysis of Melioribacter roseus, facultatively anaerobic organotrophic bacterium representing a novel deep lineage within Bacteriodetes/Chlorobi group.</title>
        <authorList>
            <person name="Kadnikov V.V."/>
            <person name="Mardanov A.V."/>
            <person name="Podosokorskaya O.A."/>
            <person name="Gavrilov S.N."/>
            <person name="Kublanov I.V."/>
            <person name="Beletsky A.V."/>
            <person name="Bonch-Osmolovskaya E.A."/>
            <person name="Ravin N.V."/>
        </authorList>
    </citation>
    <scope>NUCLEOTIDE SEQUENCE [LARGE SCALE GENOMIC DNA]</scope>
    <source>
        <strain evidence="4">JCM 17771 / P3M-2</strain>
    </source>
</reference>
<dbReference type="EMBL" id="CP003557">
    <property type="protein sequence ID" value="AFN75976.1"/>
    <property type="molecule type" value="Genomic_DNA"/>
</dbReference>
<dbReference type="GO" id="GO:0020037">
    <property type="term" value="F:heme binding"/>
    <property type="evidence" value="ECO:0007669"/>
    <property type="project" value="InterPro"/>
</dbReference>
<keyword evidence="4" id="KW-1185">Reference proteome</keyword>
<name>I7A7Y2_MELRP</name>
<proteinExistence type="predicted"/>
<dbReference type="SUPFAM" id="SSF46626">
    <property type="entry name" value="Cytochrome c"/>
    <property type="match status" value="1"/>
</dbReference>
<dbReference type="KEGG" id="mro:MROS_2746"/>
<keyword evidence="1" id="KW-0812">Transmembrane</keyword>
<dbReference type="InterPro" id="IPR036909">
    <property type="entry name" value="Cyt_c-like_dom_sf"/>
</dbReference>
<keyword evidence="1" id="KW-1133">Transmembrane helix</keyword>
<dbReference type="STRING" id="1191523.MROS_2746"/>
<feature type="transmembrane region" description="Helical" evidence="1">
    <location>
        <begin position="20"/>
        <end position="38"/>
    </location>
</feature>
<dbReference type="eggNOG" id="COG2010">
    <property type="taxonomic scope" value="Bacteria"/>
</dbReference>
<gene>
    <name evidence="3" type="ordered locus">MROS_2746</name>
</gene>
<protein>
    <recommendedName>
        <fullName evidence="2">Cytochrome C Planctomycete-type domain-containing protein</fullName>
    </recommendedName>
</protein>
<dbReference type="GO" id="GO:0009055">
    <property type="term" value="F:electron transfer activity"/>
    <property type="evidence" value="ECO:0007669"/>
    <property type="project" value="InterPro"/>
</dbReference>
<keyword evidence="1" id="KW-0472">Membrane</keyword>
<dbReference type="HOGENOM" id="CLU_1729220_0_0_10"/>
<sequence>MFNSFYKNIFMNKKSKNMKIKLISSVLFIISATIIFYSCDDTINQSELDSRPIPQSNISYSEHIQPVFDAKCSYSGCHNDADLAGGLSLTSHANTTANFLIVAPGYPDNSRLVLAVEGRTVNPMPPLGYWPLTDEQIRAIRTWVKEGAKNN</sequence>
<feature type="domain" description="Cytochrome C Planctomycete-type" evidence="2">
    <location>
        <begin position="76"/>
        <end position="127"/>
    </location>
</feature>
<dbReference type="AlphaFoldDB" id="I7A7Y2"/>
<organism evidence="3 4">
    <name type="scientific">Melioribacter roseus (strain DSM 23840 / JCM 17771 / VKM B-2668 / P3M-2)</name>
    <dbReference type="NCBI Taxonomy" id="1191523"/>
    <lineage>
        <taxon>Bacteria</taxon>
        <taxon>Pseudomonadati</taxon>
        <taxon>Ignavibacteriota</taxon>
        <taxon>Ignavibacteria</taxon>
        <taxon>Ignavibacteriales</taxon>
        <taxon>Melioribacteraceae</taxon>
        <taxon>Melioribacter</taxon>
    </lineage>
</organism>
<evidence type="ECO:0000313" key="3">
    <source>
        <dbReference type="EMBL" id="AFN75976.1"/>
    </source>
</evidence>
<dbReference type="Pfam" id="PF07635">
    <property type="entry name" value="PSCyt1"/>
    <property type="match status" value="1"/>
</dbReference>
<evidence type="ECO:0000256" key="1">
    <source>
        <dbReference type="SAM" id="Phobius"/>
    </source>
</evidence>
<accession>I7A7Y2</accession>